<reference evidence="2 3" key="1">
    <citation type="submission" date="2012-01" db="EMBL/GenBank/DDBJ databases">
        <title>Complete sequence of Desulfotomaculum gibsoniae DSM 7213.</title>
        <authorList>
            <consortium name="US DOE Joint Genome Institute"/>
            <person name="Lucas S."/>
            <person name="Han J."/>
            <person name="Lapidus A."/>
            <person name="Cheng J.-F."/>
            <person name="Goodwin L."/>
            <person name="Pitluck S."/>
            <person name="Peters L."/>
            <person name="Ovchinnikova G."/>
            <person name="Teshima H."/>
            <person name="Detter J.C."/>
            <person name="Han C."/>
            <person name="Tapia R."/>
            <person name="Land M."/>
            <person name="Hauser L."/>
            <person name="Kyrpides N."/>
            <person name="Ivanova N."/>
            <person name="Pagani I."/>
            <person name="Parshina S."/>
            <person name="Plugge C."/>
            <person name="Muyzer G."/>
            <person name="Kuever J."/>
            <person name="Ivanova A."/>
            <person name="Nazina T."/>
            <person name="Klenk H.-P."/>
            <person name="Brambilla E."/>
            <person name="Spring S."/>
            <person name="Stams A.F."/>
            <person name="Woyke T."/>
        </authorList>
    </citation>
    <scope>NUCLEOTIDE SEQUENCE [LARGE SCALE GENOMIC DNA]</scope>
    <source>
        <strain evidence="2 3">DSM 7213</strain>
    </source>
</reference>
<organism evidence="2 3">
    <name type="scientific">Desulfoscipio gibsoniae DSM 7213</name>
    <dbReference type="NCBI Taxonomy" id="767817"/>
    <lineage>
        <taxon>Bacteria</taxon>
        <taxon>Bacillati</taxon>
        <taxon>Bacillota</taxon>
        <taxon>Clostridia</taxon>
        <taxon>Eubacteriales</taxon>
        <taxon>Desulfallaceae</taxon>
        <taxon>Desulfoscipio</taxon>
    </lineage>
</organism>
<proteinExistence type="predicted"/>
<dbReference type="AlphaFoldDB" id="R4KK09"/>
<dbReference type="EMBL" id="CP003273">
    <property type="protein sequence ID" value="AGL02974.1"/>
    <property type="molecule type" value="Genomic_DNA"/>
</dbReference>
<name>R4KK09_9FIRM</name>
<accession>R4KK09</accession>
<sequence>MIVCKLAEIMANHKERNIADLARRTGLNRATVKSMFDDTFQKIDRNAINAICNEYGIRPGDLLEYIPDKEGEGSANAKA</sequence>
<dbReference type="InterPro" id="IPR001387">
    <property type="entry name" value="Cro/C1-type_HTH"/>
</dbReference>
<dbReference type="KEGG" id="dgi:Desgi_3651"/>
<dbReference type="Gene3D" id="1.10.260.40">
    <property type="entry name" value="lambda repressor-like DNA-binding domains"/>
    <property type="match status" value="1"/>
</dbReference>
<feature type="domain" description="HTH cro/C1-type" evidence="1">
    <location>
        <begin position="5"/>
        <end position="68"/>
    </location>
</feature>
<evidence type="ECO:0000313" key="3">
    <source>
        <dbReference type="Proteomes" id="UP000013520"/>
    </source>
</evidence>
<dbReference type="Pfam" id="PF13443">
    <property type="entry name" value="HTH_26"/>
    <property type="match status" value="1"/>
</dbReference>
<dbReference type="RefSeq" id="WP_006520364.1">
    <property type="nucleotide sequence ID" value="NC_021184.1"/>
</dbReference>
<gene>
    <name evidence="2" type="ORF">Desgi_3651</name>
</gene>
<keyword evidence="3" id="KW-1185">Reference proteome</keyword>
<evidence type="ECO:0000259" key="1">
    <source>
        <dbReference type="Pfam" id="PF13443"/>
    </source>
</evidence>
<dbReference type="GO" id="GO:0003677">
    <property type="term" value="F:DNA binding"/>
    <property type="evidence" value="ECO:0007669"/>
    <property type="project" value="InterPro"/>
</dbReference>
<dbReference type="InterPro" id="IPR010982">
    <property type="entry name" value="Lambda_DNA-bd_dom_sf"/>
</dbReference>
<evidence type="ECO:0000313" key="2">
    <source>
        <dbReference type="EMBL" id="AGL02974.1"/>
    </source>
</evidence>
<dbReference type="SUPFAM" id="SSF47413">
    <property type="entry name" value="lambda repressor-like DNA-binding domains"/>
    <property type="match status" value="1"/>
</dbReference>
<dbReference type="STRING" id="767817.Desgi_3651"/>
<dbReference type="OrthoDB" id="9804186at2"/>
<dbReference type="Proteomes" id="UP000013520">
    <property type="component" value="Chromosome"/>
</dbReference>
<dbReference type="eggNOG" id="COG3655">
    <property type="taxonomic scope" value="Bacteria"/>
</dbReference>
<protein>
    <submittedName>
        <fullName evidence="2">Putative transcriptional regulator</fullName>
    </submittedName>
</protein>
<dbReference type="HOGENOM" id="CLU_066192_31_3_9"/>